<reference evidence="3" key="1">
    <citation type="journal article" date="2019" name="Int. J. Syst. Evol. Microbiol.">
        <title>The Global Catalogue of Microorganisms (GCM) 10K type strain sequencing project: providing services to taxonomists for standard genome sequencing and annotation.</title>
        <authorList>
            <consortium name="The Broad Institute Genomics Platform"/>
            <consortium name="The Broad Institute Genome Sequencing Center for Infectious Disease"/>
            <person name="Wu L."/>
            <person name="Ma J."/>
        </authorList>
    </citation>
    <scope>NUCLEOTIDE SEQUENCE [LARGE SCALE GENOMIC DNA]</scope>
    <source>
        <strain evidence="3">JCM 14545</strain>
    </source>
</reference>
<accession>A0ABP5D122</accession>
<name>A0ABP5D122_9PSEU</name>
<protein>
    <submittedName>
        <fullName evidence="2">Uncharacterized protein</fullName>
    </submittedName>
</protein>
<keyword evidence="1" id="KW-1133">Transmembrane helix</keyword>
<keyword evidence="1" id="KW-0812">Transmembrane</keyword>
<keyword evidence="1" id="KW-0472">Membrane</keyword>
<comment type="caution">
    <text evidence="2">The sequence shown here is derived from an EMBL/GenBank/DDBJ whole genome shotgun (WGS) entry which is preliminary data.</text>
</comment>
<sequence>MGMRSSEEEDARLLTPLREVAPGEDTTVSVERAITAGRRKQRGRRLGGACAVAVVVALVAAVLPGIVRSWNDPGELTVTSAPAEFDVLHQRFTAGSAGGFAPYAYETGRYRQRMDLKLAGTADPSAPVAAIALYARGQVPDVGGRQWDPGTGTPAPAVGDHRAVYLGAPVLGADRTELAWEWADGAWAFASVPSAEPDAKAKAHHVAESVAVDTNPPVRVPFTIIAPENERLLGVVTPASAATDQTAARLVLGTAAEPRATMEVGLSAPVAYPANSVVDGRPAIVDGTSATILDVGGHRSAKASTNDSRKYAVEQVKALVASLRLTGSIADSRTWAENPLR</sequence>
<dbReference type="EMBL" id="BAAANN010000021">
    <property type="protein sequence ID" value="GAA1970932.1"/>
    <property type="molecule type" value="Genomic_DNA"/>
</dbReference>
<organism evidence="2 3">
    <name type="scientific">Amycolatopsis minnesotensis</name>
    <dbReference type="NCBI Taxonomy" id="337894"/>
    <lineage>
        <taxon>Bacteria</taxon>
        <taxon>Bacillati</taxon>
        <taxon>Actinomycetota</taxon>
        <taxon>Actinomycetes</taxon>
        <taxon>Pseudonocardiales</taxon>
        <taxon>Pseudonocardiaceae</taxon>
        <taxon>Amycolatopsis</taxon>
    </lineage>
</organism>
<evidence type="ECO:0000313" key="2">
    <source>
        <dbReference type="EMBL" id="GAA1970932.1"/>
    </source>
</evidence>
<keyword evidence="3" id="KW-1185">Reference proteome</keyword>
<gene>
    <name evidence="2" type="ORF">GCM10009754_51190</name>
</gene>
<feature type="transmembrane region" description="Helical" evidence="1">
    <location>
        <begin position="46"/>
        <end position="67"/>
    </location>
</feature>
<dbReference type="Proteomes" id="UP001501116">
    <property type="component" value="Unassembled WGS sequence"/>
</dbReference>
<proteinExistence type="predicted"/>
<evidence type="ECO:0000256" key="1">
    <source>
        <dbReference type="SAM" id="Phobius"/>
    </source>
</evidence>
<evidence type="ECO:0000313" key="3">
    <source>
        <dbReference type="Proteomes" id="UP001501116"/>
    </source>
</evidence>